<dbReference type="EMBL" id="LGKO01000002">
    <property type="protein sequence ID" value="KPL83804.1"/>
    <property type="molecule type" value="Genomic_DNA"/>
</dbReference>
<dbReference type="InterPro" id="IPR008331">
    <property type="entry name" value="Ferritin_DPS_dom"/>
</dbReference>
<dbReference type="PROSITE" id="PS50905">
    <property type="entry name" value="FERRITIN_LIKE"/>
    <property type="match status" value="1"/>
</dbReference>
<organism evidence="9 10">
    <name type="scientific">Thermanaerothrix daxensis</name>
    <dbReference type="NCBI Taxonomy" id="869279"/>
    <lineage>
        <taxon>Bacteria</taxon>
        <taxon>Bacillati</taxon>
        <taxon>Chloroflexota</taxon>
        <taxon>Anaerolineae</taxon>
        <taxon>Anaerolineales</taxon>
        <taxon>Anaerolineaceae</taxon>
        <taxon>Thermanaerothrix</taxon>
    </lineage>
</organism>
<dbReference type="GO" id="GO:0008199">
    <property type="term" value="F:ferric iron binding"/>
    <property type="evidence" value="ECO:0007669"/>
    <property type="project" value="InterPro"/>
</dbReference>
<dbReference type="PRINTS" id="PR00601">
    <property type="entry name" value="BACFERRITIN"/>
</dbReference>
<evidence type="ECO:0000256" key="2">
    <source>
        <dbReference type="ARBA" id="ARBA00022617"/>
    </source>
</evidence>
<feature type="binding site" evidence="6">
    <location>
        <position position="51"/>
    </location>
    <ligand>
        <name>Fe cation</name>
        <dbReference type="ChEBI" id="CHEBI:24875"/>
        <label>2</label>
    </ligand>
</feature>
<dbReference type="GO" id="GO:0006879">
    <property type="term" value="P:intracellular iron ion homeostasis"/>
    <property type="evidence" value="ECO:0007669"/>
    <property type="project" value="UniProtKB-KW"/>
</dbReference>
<comment type="function">
    <text evidence="5">Iron-storage protein, whose ferroxidase center binds Fe(2+), oxidizes it using dioxygen to Fe(3+), and participates in the subsequent Fe(3+) oxide mineral core formation within the central cavity of the BFR protein shell.</text>
</comment>
<dbReference type="InterPro" id="IPR009040">
    <property type="entry name" value="Ferritin-like_diiron"/>
</dbReference>
<evidence type="ECO:0000313" key="10">
    <source>
        <dbReference type="Proteomes" id="UP000050544"/>
    </source>
</evidence>
<evidence type="ECO:0000256" key="6">
    <source>
        <dbReference type="PIRSR" id="PIRSR002560-1"/>
    </source>
</evidence>
<dbReference type="EC" id="1.16.3.1" evidence="5"/>
<comment type="caution">
    <text evidence="9">The sequence shown here is derived from an EMBL/GenBank/DDBJ whole genome shotgun (WGS) entry which is preliminary data.</text>
</comment>
<dbReference type="PROSITE" id="PS00549">
    <property type="entry name" value="BACTERIOFERRITIN"/>
    <property type="match status" value="1"/>
</dbReference>
<comment type="catalytic activity">
    <reaction evidence="5">
        <text>4 Fe(2+) + O2 + 4 H(+) = 4 Fe(3+) + 2 H2O</text>
        <dbReference type="Rhea" id="RHEA:11148"/>
        <dbReference type="ChEBI" id="CHEBI:15377"/>
        <dbReference type="ChEBI" id="CHEBI:15378"/>
        <dbReference type="ChEBI" id="CHEBI:15379"/>
        <dbReference type="ChEBI" id="CHEBI:29033"/>
        <dbReference type="ChEBI" id="CHEBI:29034"/>
        <dbReference type="EC" id="1.16.3.1"/>
    </reaction>
</comment>
<keyword evidence="10" id="KW-1185">Reference proteome</keyword>
<dbReference type="OrthoDB" id="9792238at2"/>
<dbReference type="PATRIC" id="fig|869279.4.peg.136"/>
<dbReference type="GO" id="GO:0005829">
    <property type="term" value="C:cytosol"/>
    <property type="evidence" value="ECO:0007669"/>
    <property type="project" value="TreeGrafter"/>
</dbReference>
<evidence type="ECO:0000256" key="5">
    <source>
        <dbReference type="PIRNR" id="PIRNR002560"/>
    </source>
</evidence>
<feature type="domain" description="Ferritin-like diiron" evidence="8">
    <location>
        <begin position="1"/>
        <end position="145"/>
    </location>
</feature>
<dbReference type="NCBIfam" id="TIGR00754">
    <property type="entry name" value="bfr"/>
    <property type="match status" value="1"/>
</dbReference>
<keyword evidence="2 7" id="KW-0349">Heme</keyword>
<dbReference type="InterPro" id="IPR009078">
    <property type="entry name" value="Ferritin-like_SF"/>
</dbReference>
<accession>A0A0P6Y356</accession>
<protein>
    <recommendedName>
        <fullName evidence="5 7">Bacterioferritin</fullName>
        <ecNumber evidence="5">1.16.3.1</ecNumber>
    </recommendedName>
</protein>
<feature type="binding site" evidence="6">
    <location>
        <position position="127"/>
    </location>
    <ligand>
        <name>Fe cation</name>
        <dbReference type="ChEBI" id="CHEBI:24875"/>
        <label>2</label>
    </ligand>
</feature>
<proteinExistence type="inferred from homology"/>
<reference evidence="9 10" key="1">
    <citation type="submission" date="2015-07" db="EMBL/GenBank/DDBJ databases">
        <title>Whole genome sequence of Thermanaerothrix daxensis DSM 23592.</title>
        <authorList>
            <person name="Hemp J."/>
            <person name="Ward L.M."/>
            <person name="Pace L.A."/>
            <person name="Fischer W.W."/>
        </authorList>
    </citation>
    <scope>NUCLEOTIDE SEQUENCE [LARGE SCALE GENOMIC DNA]</scope>
    <source>
        <strain evidence="9 10">GNS-1</strain>
    </source>
</reference>
<dbReference type="InterPro" id="IPR012347">
    <property type="entry name" value="Ferritin-like"/>
</dbReference>
<comment type="similarity">
    <text evidence="5 7">Belongs to the bacterioferritin family.</text>
</comment>
<dbReference type="PANTHER" id="PTHR30295:SF0">
    <property type="entry name" value="BACTERIOFERRITIN"/>
    <property type="match status" value="1"/>
</dbReference>
<evidence type="ECO:0000256" key="1">
    <source>
        <dbReference type="ARBA" id="ARBA00022434"/>
    </source>
</evidence>
<dbReference type="GO" id="GO:0006826">
    <property type="term" value="P:iron ion transport"/>
    <property type="evidence" value="ECO:0007669"/>
    <property type="project" value="InterPro"/>
</dbReference>
<feature type="binding site" evidence="6">
    <location>
        <position position="94"/>
    </location>
    <ligand>
        <name>Fe cation</name>
        <dbReference type="ChEBI" id="CHEBI:24875"/>
        <label>2</label>
    </ligand>
</feature>
<feature type="binding site" evidence="6">
    <location>
        <position position="127"/>
    </location>
    <ligand>
        <name>Fe cation</name>
        <dbReference type="ChEBI" id="CHEBI:24875"/>
        <label>1</label>
    </ligand>
</feature>
<feature type="binding site" description="axial binding residue" evidence="6">
    <location>
        <position position="52"/>
    </location>
    <ligand>
        <name>heme b</name>
        <dbReference type="ChEBI" id="CHEBI:60344"/>
        <note>ligand shared between dimeric partners</note>
    </ligand>
    <ligandPart>
        <name>Fe</name>
        <dbReference type="ChEBI" id="CHEBI:18248"/>
    </ligandPart>
</feature>
<gene>
    <name evidence="9" type="ORF">SE15_00690</name>
</gene>
<dbReference type="AlphaFoldDB" id="A0A0P6Y356"/>
<dbReference type="PANTHER" id="PTHR30295">
    <property type="entry name" value="BACTERIOFERRITIN"/>
    <property type="match status" value="1"/>
</dbReference>
<feature type="binding site" evidence="6">
    <location>
        <position position="54"/>
    </location>
    <ligand>
        <name>Fe cation</name>
        <dbReference type="ChEBI" id="CHEBI:24875"/>
        <label>1</label>
    </ligand>
</feature>
<dbReference type="PIRSF" id="PIRSF002560">
    <property type="entry name" value="Bacterioferritin"/>
    <property type="match status" value="1"/>
</dbReference>
<dbReference type="STRING" id="869279.SE15_00690"/>
<evidence type="ECO:0000313" key="9">
    <source>
        <dbReference type="EMBL" id="KPL83804.1"/>
    </source>
</evidence>
<keyword evidence="1 5" id="KW-0409">Iron storage</keyword>
<dbReference type="CDD" id="cd00907">
    <property type="entry name" value="Bacterioferritin"/>
    <property type="match status" value="1"/>
</dbReference>
<dbReference type="SUPFAM" id="SSF47240">
    <property type="entry name" value="Ferritin-like"/>
    <property type="match status" value="1"/>
</dbReference>
<dbReference type="InterPro" id="IPR002024">
    <property type="entry name" value="Bacterioferritin"/>
</dbReference>
<sequence length="155" mass="17606">MKGSPKVIEVLNHLLADELTAINQYMVHSEMCANWGYAKLHEAIEKRAITEMHHAEKLIGRIIFLEGKPIVSQLNPLYIGEDVESQLKDDLQAEYEAVKAYNAAIRLAVEESDHGTRALLESILQDEEEHADWIEAQLDQIAHMGLQNYLVEQTD</sequence>
<dbReference type="GO" id="GO:0004322">
    <property type="term" value="F:ferroxidase activity"/>
    <property type="evidence" value="ECO:0007669"/>
    <property type="project" value="UniProtKB-EC"/>
</dbReference>
<evidence type="ECO:0000256" key="4">
    <source>
        <dbReference type="ARBA" id="ARBA00023004"/>
    </source>
</evidence>
<feature type="binding site" evidence="6">
    <location>
        <position position="18"/>
    </location>
    <ligand>
        <name>Fe cation</name>
        <dbReference type="ChEBI" id="CHEBI:24875"/>
        <label>1</label>
    </ligand>
</feature>
<evidence type="ECO:0000259" key="8">
    <source>
        <dbReference type="PROSITE" id="PS50905"/>
    </source>
</evidence>
<dbReference type="Pfam" id="PF00210">
    <property type="entry name" value="Ferritin"/>
    <property type="match status" value="1"/>
</dbReference>
<dbReference type="Proteomes" id="UP000050544">
    <property type="component" value="Unassembled WGS sequence"/>
</dbReference>
<feature type="binding site" evidence="6">
    <location>
        <position position="130"/>
    </location>
    <ligand>
        <name>Fe cation</name>
        <dbReference type="ChEBI" id="CHEBI:24875"/>
        <label>2</label>
    </ligand>
</feature>
<dbReference type="GO" id="GO:0020037">
    <property type="term" value="F:heme binding"/>
    <property type="evidence" value="ECO:0007669"/>
    <property type="project" value="TreeGrafter"/>
</dbReference>
<keyword evidence="3 5" id="KW-0479">Metal-binding</keyword>
<keyword evidence="4 5" id="KW-0408">Iron</keyword>
<evidence type="ECO:0000256" key="3">
    <source>
        <dbReference type="ARBA" id="ARBA00022723"/>
    </source>
</evidence>
<feature type="binding site" evidence="6">
    <location>
        <position position="51"/>
    </location>
    <ligand>
        <name>Fe cation</name>
        <dbReference type="ChEBI" id="CHEBI:24875"/>
        <label>1</label>
    </ligand>
</feature>
<dbReference type="RefSeq" id="WP_054520186.1">
    <property type="nucleotide sequence ID" value="NZ_LGKO01000002.1"/>
</dbReference>
<evidence type="ECO:0000256" key="7">
    <source>
        <dbReference type="RuleBase" id="RU000623"/>
    </source>
</evidence>
<dbReference type="Gene3D" id="1.20.1260.10">
    <property type="match status" value="1"/>
</dbReference>
<name>A0A0P6Y356_9CHLR</name>